<dbReference type="InterPro" id="IPR006949">
    <property type="entry name" value="Barrel_Baseplate_J-like"/>
</dbReference>
<evidence type="ECO:0000256" key="1">
    <source>
        <dbReference type="SAM" id="Phobius"/>
    </source>
</evidence>
<keyword evidence="1" id="KW-0472">Membrane</keyword>
<proteinExistence type="predicted"/>
<keyword evidence="1" id="KW-1133">Transmembrane helix</keyword>
<feature type="transmembrane region" description="Helical" evidence="1">
    <location>
        <begin position="131"/>
        <end position="152"/>
    </location>
</feature>
<dbReference type="Pfam" id="PF04865">
    <property type="entry name" value="Baseplate_J"/>
    <property type="match status" value="1"/>
</dbReference>
<comment type="caution">
    <text evidence="3">The sequence shown here is derived from an EMBL/GenBank/DDBJ whole genome shotgun (WGS) entry which is preliminary data.</text>
</comment>
<name>A0A7C4KJJ2_9CHLR</name>
<feature type="domain" description="Baseplate protein J-like barrel" evidence="2">
    <location>
        <begin position="225"/>
        <end position="305"/>
    </location>
</feature>
<accession>A0A7C4KJJ2</accession>
<evidence type="ECO:0000313" key="3">
    <source>
        <dbReference type="EMBL" id="HGS21819.1"/>
    </source>
</evidence>
<gene>
    <name evidence="3" type="ORF">ENT37_08110</name>
</gene>
<evidence type="ECO:0000259" key="2">
    <source>
        <dbReference type="Pfam" id="PF04865"/>
    </source>
</evidence>
<reference evidence="3" key="1">
    <citation type="journal article" date="2020" name="mSystems">
        <title>Genome- and Community-Level Interaction Insights into Carbon Utilization and Element Cycling Functions of Hydrothermarchaeota in Hydrothermal Sediment.</title>
        <authorList>
            <person name="Zhou Z."/>
            <person name="Liu Y."/>
            <person name="Xu W."/>
            <person name="Pan J."/>
            <person name="Luo Z.H."/>
            <person name="Li M."/>
        </authorList>
    </citation>
    <scope>NUCLEOTIDE SEQUENCE [LARGE SCALE GENOMIC DNA]</scope>
    <source>
        <strain evidence="3">SpSt-573</strain>
    </source>
</reference>
<dbReference type="AlphaFoldDB" id="A0A7C4KJJ2"/>
<keyword evidence="1" id="KW-0812">Transmembrane</keyword>
<organism evidence="3">
    <name type="scientific">Anaerolinea thermolimosa</name>
    <dbReference type="NCBI Taxonomy" id="229919"/>
    <lineage>
        <taxon>Bacteria</taxon>
        <taxon>Bacillati</taxon>
        <taxon>Chloroflexota</taxon>
        <taxon>Anaerolineae</taxon>
        <taxon>Anaerolineales</taxon>
        <taxon>Anaerolineaceae</taxon>
        <taxon>Anaerolinea</taxon>
    </lineage>
</organism>
<protein>
    <recommendedName>
        <fullName evidence="2">Baseplate protein J-like barrel domain-containing protein</fullName>
    </recommendedName>
</protein>
<sequence length="499" mass="55040">MKTHIIQLDNHDDVISVRDKMAWSKAPRILLVWPQRGSILERQVDLFLLQRHARSLGAQLGLVTQNQDVRRIALEEGIPVFGSVAQAQNRSWRRPRRQRRRILLNQRPHVVPFDLRTWRASLQPKQIANPFLRVPLFVLGILAVFSLVAFFLPSAKIVLTPLQKEQTLDLPVWASPDIPAVNLSGGLPAFPIRVVVEGSEQIPSSGKTALPDRSATGEVVLSNLGVQPIEIPQGTVILGGADRSKRYETTRRVTIPGGVGQTTTVPVRALLPGSQGNLDAGTTLAVEGLLGMSVLVSNPEPIQGGEDRWTSSPSAQDYQNLEQKLENSLRSAAMEELLASLTSDQLMVPGSLKLTRKMSETREPQPGQPGNEARLNLQVEFTAWYVRSADLYSLSQAALNVSLPDGFHPLPESLEIHFTEEGKAGAQGAIHWTMQVYRKVEADWSGGVAAQALAGYPSAEAVSKLTAMFSLAEPPEVVLFPSWWPRMPWVPFRIEVVRR</sequence>
<dbReference type="EMBL" id="DSYK01000402">
    <property type="protein sequence ID" value="HGS21819.1"/>
    <property type="molecule type" value="Genomic_DNA"/>
</dbReference>